<dbReference type="InterPro" id="IPR055414">
    <property type="entry name" value="LRR_R13L4/SHOC2-like"/>
</dbReference>
<proteinExistence type="predicted"/>
<dbReference type="PANTHER" id="PTHR23155:SF955">
    <property type="entry name" value="AAA+ ATPASE DOMAIN-CONTAINING PROTEIN"/>
    <property type="match status" value="1"/>
</dbReference>
<dbReference type="GO" id="GO:0043531">
    <property type="term" value="F:ADP binding"/>
    <property type="evidence" value="ECO:0007669"/>
    <property type="project" value="InterPro"/>
</dbReference>
<evidence type="ECO:0000259" key="4">
    <source>
        <dbReference type="Pfam" id="PF23598"/>
    </source>
</evidence>
<dbReference type="InterPro" id="IPR032675">
    <property type="entry name" value="LRR_dom_sf"/>
</dbReference>
<evidence type="ECO:0000256" key="2">
    <source>
        <dbReference type="SAM" id="Phobius"/>
    </source>
</evidence>
<reference evidence="5" key="1">
    <citation type="submission" date="2018-02" db="EMBL/GenBank/DDBJ databases">
        <authorList>
            <person name="Cohen D.B."/>
            <person name="Kent A.D."/>
        </authorList>
    </citation>
    <scope>NUCLEOTIDE SEQUENCE</scope>
</reference>
<dbReference type="EMBL" id="OIVN01005257">
    <property type="protein sequence ID" value="SPD21637.1"/>
    <property type="molecule type" value="Genomic_DNA"/>
</dbReference>
<organism evidence="5">
    <name type="scientific">Fagus sylvatica</name>
    <name type="common">Beechnut</name>
    <dbReference type="NCBI Taxonomy" id="28930"/>
    <lineage>
        <taxon>Eukaryota</taxon>
        <taxon>Viridiplantae</taxon>
        <taxon>Streptophyta</taxon>
        <taxon>Embryophyta</taxon>
        <taxon>Tracheophyta</taxon>
        <taxon>Spermatophyta</taxon>
        <taxon>Magnoliopsida</taxon>
        <taxon>eudicotyledons</taxon>
        <taxon>Gunneridae</taxon>
        <taxon>Pentapetalae</taxon>
        <taxon>rosids</taxon>
        <taxon>fabids</taxon>
        <taxon>Fagales</taxon>
        <taxon>Fagaceae</taxon>
        <taxon>Fagus</taxon>
    </lineage>
</organism>
<dbReference type="GO" id="GO:0098542">
    <property type="term" value="P:defense response to other organism"/>
    <property type="evidence" value="ECO:0007669"/>
    <property type="project" value="TreeGrafter"/>
</dbReference>
<evidence type="ECO:0000256" key="1">
    <source>
        <dbReference type="ARBA" id="ARBA00022737"/>
    </source>
</evidence>
<dbReference type="Gene3D" id="3.80.10.10">
    <property type="entry name" value="Ribonuclease Inhibitor"/>
    <property type="match status" value="2"/>
</dbReference>
<keyword evidence="1" id="KW-0677">Repeat</keyword>
<accession>A0A2N9I6K2</accession>
<dbReference type="PANTHER" id="PTHR23155">
    <property type="entry name" value="DISEASE RESISTANCE PROTEIN RP"/>
    <property type="match status" value="1"/>
</dbReference>
<sequence length="1070" mass="123245">MEISLSTILYIVSDFISIAFFHFLVPLFIVFLVILYIILRWVFVVLPYSNLENDYKWIRRELRLLNSLLKDAEQVRKSGSQIDEEAHRRWPTKELKGITARLQETDEEWLKKAKELAEESTNRIANVEQRRGGKGKSFKWIDTTKVKEVKGDIEGHLKTESVSEICGTLEKLRYKIRSLQDRPIDVEQKPISSELQLGSEAALIDSLMKEVNKLIADASNLGLAHEMEKEIQLLHLELIRTFLTDLKGFGLETELEKAWLEEAKEIVGEAQHAIDKQGNQISEVESFKCQNSAKDWKFLMFKTKCQKKLYKEFEQIDGALDILARSIEAYGIELKEEMSSVVGLEEDIHELVSQLISDSEHFSFVSIVGMMGIGKTTLAKKIYEHSDIVEHFPCRAWVSVPQAADCDALSIDVAKQVLGAHGSQEELNGREYWMNKVCDFLKEKRYLVVLDNFKADNACETLKTALPKTNGSRIVLITRYRNVAMQVDPSSKLHQLKLRTKEDSWRLFIQRVHFPSALPQKVEELAKDFVRRCGGLPREILRFGYLMSGTDVNDPELPNVLKKINPDPEPWHEIYEIADKAWSDDLSKTKEWNLRKKISFIKLFPSGYEIPTRRLVALGVAKGLEKSVAEEYLKELIGHNIIQVVERKLNGKVKKCCLPSALKQIFDNSDGNGLSLQDIHHTDTSRPSLPLSYIDDNSFLSFDTREGNKPGELIGNKLRIDIKSFQRLRILDLEHVFRPQLPNNIGNLHDLWYLGLRWTYLESIPSSIGNLTNLQTLDMKHTYIREVPGSIWRLKKLQHLYLNHNYRSKIVHHRSAKPLRNLPIVMRQPRSNSPKNLQTLWGVFIDEVSFLKDQLDKLTSLEKLGLAFQLTSSQEKTLECIVRLNKLKSLELRSIDETGEPQNLYLKSLENLPNLSNLYLFGRLEIPSITSKFPEKLSYLTLSASGLKDDPMPTLGKLPNLKSLSFYSGSYKGIEMVCWEGFPQLLVLKLWKLELLEKLEVKDKAMQNLRELEIRCCNKLEVLTGLKHLKSLQELKLTNMPETFTAIIERKKWQIWNDIALSPMIIKDNW</sequence>
<evidence type="ECO:0000259" key="3">
    <source>
        <dbReference type="Pfam" id="PF00931"/>
    </source>
</evidence>
<feature type="domain" description="Disease resistance R13L4/SHOC-2-like LRR" evidence="4">
    <location>
        <begin position="720"/>
        <end position="1038"/>
    </location>
</feature>
<dbReference type="PRINTS" id="PR00364">
    <property type="entry name" value="DISEASERSIST"/>
</dbReference>
<dbReference type="Pfam" id="PF23598">
    <property type="entry name" value="LRR_14"/>
    <property type="match status" value="1"/>
</dbReference>
<dbReference type="Gene3D" id="3.40.50.300">
    <property type="entry name" value="P-loop containing nucleotide triphosphate hydrolases"/>
    <property type="match status" value="1"/>
</dbReference>
<feature type="transmembrane region" description="Helical" evidence="2">
    <location>
        <begin position="20"/>
        <end position="43"/>
    </location>
</feature>
<dbReference type="InterPro" id="IPR044974">
    <property type="entry name" value="Disease_R_plants"/>
</dbReference>
<dbReference type="InterPro" id="IPR027417">
    <property type="entry name" value="P-loop_NTPase"/>
</dbReference>
<gene>
    <name evidence="5" type="ORF">FSB_LOCUS49519</name>
</gene>
<name>A0A2N9I6K2_FAGSY</name>
<dbReference type="SUPFAM" id="SSF52058">
    <property type="entry name" value="L domain-like"/>
    <property type="match status" value="1"/>
</dbReference>
<feature type="domain" description="NB-ARC" evidence="3">
    <location>
        <begin position="345"/>
        <end position="512"/>
    </location>
</feature>
<dbReference type="SUPFAM" id="SSF52540">
    <property type="entry name" value="P-loop containing nucleoside triphosphate hydrolases"/>
    <property type="match status" value="1"/>
</dbReference>
<dbReference type="InterPro" id="IPR002182">
    <property type="entry name" value="NB-ARC"/>
</dbReference>
<keyword evidence="2" id="KW-0812">Transmembrane</keyword>
<dbReference type="Pfam" id="PF00931">
    <property type="entry name" value="NB-ARC"/>
    <property type="match status" value="1"/>
</dbReference>
<keyword evidence="2" id="KW-1133">Transmembrane helix</keyword>
<keyword evidence="2" id="KW-0472">Membrane</keyword>
<protein>
    <submittedName>
        <fullName evidence="5">Uncharacterized protein</fullName>
    </submittedName>
</protein>
<dbReference type="AlphaFoldDB" id="A0A2N9I6K2"/>
<evidence type="ECO:0000313" key="5">
    <source>
        <dbReference type="EMBL" id="SPD21637.1"/>
    </source>
</evidence>